<evidence type="ECO:0000259" key="1">
    <source>
        <dbReference type="Pfam" id="PF00326"/>
    </source>
</evidence>
<dbReference type="SUPFAM" id="SSF53474">
    <property type="entry name" value="alpha/beta-Hydrolases"/>
    <property type="match status" value="1"/>
</dbReference>
<organism evidence="2 3">
    <name type="scientific">Niabella ginsengisoli</name>
    <dbReference type="NCBI Taxonomy" id="522298"/>
    <lineage>
        <taxon>Bacteria</taxon>
        <taxon>Pseudomonadati</taxon>
        <taxon>Bacteroidota</taxon>
        <taxon>Chitinophagia</taxon>
        <taxon>Chitinophagales</taxon>
        <taxon>Chitinophagaceae</taxon>
        <taxon>Niabella</taxon>
    </lineage>
</organism>
<proteinExistence type="predicted"/>
<protein>
    <submittedName>
        <fullName evidence="2">S9 family peptidase</fullName>
    </submittedName>
</protein>
<dbReference type="Pfam" id="PF00326">
    <property type="entry name" value="Peptidase_S9"/>
    <property type="match status" value="1"/>
</dbReference>
<accession>A0ABS9SNN4</accession>
<comment type="caution">
    <text evidence="2">The sequence shown here is derived from an EMBL/GenBank/DDBJ whole genome shotgun (WGS) entry which is preliminary data.</text>
</comment>
<evidence type="ECO:0000313" key="2">
    <source>
        <dbReference type="EMBL" id="MCH5599986.1"/>
    </source>
</evidence>
<dbReference type="Proteomes" id="UP001202248">
    <property type="component" value="Unassembled WGS sequence"/>
</dbReference>
<dbReference type="InterPro" id="IPR029058">
    <property type="entry name" value="AB_hydrolase_fold"/>
</dbReference>
<dbReference type="InterPro" id="IPR050278">
    <property type="entry name" value="Serine_Prot_S9B/DPPIV"/>
</dbReference>
<feature type="domain" description="Peptidase S9 prolyl oligopeptidase catalytic" evidence="1">
    <location>
        <begin position="111"/>
        <end position="304"/>
    </location>
</feature>
<dbReference type="InterPro" id="IPR001375">
    <property type="entry name" value="Peptidase_S9_cat"/>
</dbReference>
<reference evidence="2 3" key="1">
    <citation type="submission" date="2022-02" db="EMBL/GenBank/DDBJ databases">
        <authorList>
            <person name="Min J."/>
        </authorList>
    </citation>
    <scope>NUCLEOTIDE SEQUENCE [LARGE SCALE GENOMIC DNA]</scope>
    <source>
        <strain evidence="2 3">GR10-1</strain>
    </source>
</reference>
<evidence type="ECO:0000313" key="3">
    <source>
        <dbReference type="Proteomes" id="UP001202248"/>
    </source>
</evidence>
<dbReference type="PANTHER" id="PTHR11731">
    <property type="entry name" value="PROTEASE FAMILY S9B,C DIPEPTIDYL-PEPTIDASE IV-RELATED"/>
    <property type="match status" value="1"/>
</dbReference>
<name>A0ABS9SNN4_9BACT</name>
<dbReference type="Gene3D" id="3.40.50.1820">
    <property type="entry name" value="alpha/beta hydrolase"/>
    <property type="match status" value="1"/>
</dbReference>
<dbReference type="EMBL" id="JAKWBL010000004">
    <property type="protein sequence ID" value="MCH5599986.1"/>
    <property type="molecule type" value="Genomic_DNA"/>
</dbReference>
<dbReference type="RefSeq" id="WP_240832004.1">
    <property type="nucleotide sequence ID" value="NZ_JAKWBL010000004.1"/>
</dbReference>
<sequence length="314" mass="35079">MSFSTDGKYLVDNMSTMTKPTRTVLRDGMTGMILKELAKATINLPETKSFPFPQEFTTLGRDGKTTIYAAIWKPSNFDPSKKYPVIDQTYTGPHTYMFPNSFSKAASRGNQALAELGFVVVAVDGLGTAGRSKAFHNVSYKNMGQNLLDHVIAIKAMGKQFSWIDTTKVGIFGHSAGGYDAGHAVLEFPDFYKVAVASSADHDFRMEKDWWPEMYMGWPVDSSYHKVSNITMAGNLTGKLLLVHGGIDENVNPSATFKLAEALVNADKEFDMLILPSQHHGYTGKSADYFQKKLWNYFVEHLKGDKPIWKFKLR</sequence>
<gene>
    <name evidence="2" type="ORF">MKP09_19755</name>
</gene>
<keyword evidence="3" id="KW-1185">Reference proteome</keyword>
<dbReference type="PANTHER" id="PTHR11731:SF118">
    <property type="entry name" value="BLR1971 PROTEIN"/>
    <property type="match status" value="1"/>
</dbReference>